<protein>
    <submittedName>
        <fullName evidence="2">Enhanced intracellular survival protein Eis</fullName>
        <ecNumber evidence="2">2.3.1.-</ecNumber>
    </submittedName>
</protein>
<evidence type="ECO:0000259" key="1">
    <source>
        <dbReference type="PROSITE" id="PS51186"/>
    </source>
</evidence>
<dbReference type="CDD" id="cd04301">
    <property type="entry name" value="NAT_SF"/>
    <property type="match status" value="1"/>
</dbReference>
<sequence>MNIITLKEEQYIEAMHLSEYAFQYKVTEERIPQLIERMKKHQILYGILNDQKVAAKLHLLPHYVYLQGEKWKMGGIAGVATYPEYRRNGYVKALLSHSLEAMKSKGMTLSMLHPFDVAFYRKYGWELFSNRLTTTLKKSDLKRKREVYGKIKRWSPEGEHPDLSAIYERYASQFSGMLVRDAAWWKTVVSDMQAAAYYDESGIASGFMLYVIKDSKMTVEEFIPLHAEARIGLWNFICQHDSMVEEVKLITNEQEPLFFSLLEPRVESDVKPYFMVRIVDVEAFLQKFSFKLESLNEPLRVSVTDSFAQWTNKTFVFSNHGIEETEEEADIHISIQHLATICFGYKRPAQLVEVGLMEGNDQTIEQLDTLIPHTQSFFYDFF</sequence>
<dbReference type="GO" id="GO:0030649">
    <property type="term" value="P:aminoglycoside antibiotic catabolic process"/>
    <property type="evidence" value="ECO:0007669"/>
    <property type="project" value="TreeGrafter"/>
</dbReference>
<dbReference type="GO" id="GO:0034069">
    <property type="term" value="F:aminoglycoside N-acetyltransferase activity"/>
    <property type="evidence" value="ECO:0007669"/>
    <property type="project" value="TreeGrafter"/>
</dbReference>
<feature type="domain" description="N-acetyltransferase" evidence="1">
    <location>
        <begin position="1"/>
        <end position="146"/>
    </location>
</feature>
<name>A0AB39BT62_9BACI</name>
<dbReference type="Pfam" id="PF13530">
    <property type="entry name" value="SCP2_2"/>
    <property type="match status" value="1"/>
</dbReference>
<dbReference type="SUPFAM" id="SSF55729">
    <property type="entry name" value="Acyl-CoA N-acyltransferases (Nat)"/>
    <property type="match status" value="1"/>
</dbReference>
<accession>A0AB39BT62</accession>
<dbReference type="AlphaFoldDB" id="A0AB39BT62"/>
<dbReference type="Gene3D" id="3.40.630.30">
    <property type="match status" value="2"/>
</dbReference>
<dbReference type="PROSITE" id="PS51186">
    <property type="entry name" value="GNAT"/>
    <property type="match status" value="1"/>
</dbReference>
<dbReference type="InterPro" id="IPR051554">
    <property type="entry name" value="Acetyltransferase_Eis"/>
</dbReference>
<dbReference type="PANTHER" id="PTHR37817:SF1">
    <property type="entry name" value="N-ACETYLTRANSFERASE EIS"/>
    <property type="match status" value="1"/>
</dbReference>
<proteinExistence type="predicted"/>
<dbReference type="InterPro" id="IPR000182">
    <property type="entry name" value="GNAT_dom"/>
</dbReference>
<dbReference type="InterPro" id="IPR041380">
    <property type="entry name" value="Acetyltransf_17"/>
</dbReference>
<evidence type="ECO:0000313" key="2">
    <source>
        <dbReference type="EMBL" id="XDI36943.1"/>
    </source>
</evidence>
<dbReference type="EC" id="2.3.1.-" evidence="2"/>
<dbReference type="InterPro" id="IPR016181">
    <property type="entry name" value="Acyl_CoA_acyltransferase"/>
</dbReference>
<keyword evidence="2" id="KW-0012">Acyltransferase</keyword>
<dbReference type="RefSeq" id="WP_368504323.1">
    <property type="nucleotide sequence ID" value="NZ_CP162551.1"/>
</dbReference>
<dbReference type="Gene3D" id="3.30.1050.10">
    <property type="entry name" value="SCP2 sterol-binding domain"/>
    <property type="match status" value="1"/>
</dbReference>
<dbReference type="PANTHER" id="PTHR37817">
    <property type="entry name" value="N-ACETYLTRANSFERASE EIS"/>
    <property type="match status" value="1"/>
</dbReference>
<dbReference type="InterPro" id="IPR036527">
    <property type="entry name" value="SCP2_sterol-bd_dom_sf"/>
</dbReference>
<keyword evidence="2" id="KW-0808">Transferase</keyword>
<dbReference type="SUPFAM" id="SSF55718">
    <property type="entry name" value="SCP-like"/>
    <property type="match status" value="1"/>
</dbReference>
<dbReference type="InterPro" id="IPR025559">
    <property type="entry name" value="Eis_dom"/>
</dbReference>
<dbReference type="EMBL" id="CP162551">
    <property type="protein sequence ID" value="XDI36943.1"/>
    <property type="molecule type" value="Genomic_DNA"/>
</dbReference>
<dbReference type="Pfam" id="PF13527">
    <property type="entry name" value="Acetyltransf_9"/>
    <property type="match status" value="1"/>
</dbReference>
<gene>
    <name evidence="2" type="primary">eis</name>
    <name evidence="2" type="ORF">AB3N04_20100</name>
</gene>
<organism evidence="2">
    <name type="scientific">Alkalihalophilus sp. As8PL</name>
    <dbReference type="NCBI Taxonomy" id="3237103"/>
    <lineage>
        <taxon>Bacteria</taxon>
        <taxon>Bacillati</taxon>
        <taxon>Bacillota</taxon>
        <taxon>Bacilli</taxon>
        <taxon>Bacillales</taxon>
        <taxon>Bacillaceae</taxon>
        <taxon>Alkalihalophilus</taxon>
    </lineage>
</organism>
<reference evidence="2" key="1">
    <citation type="submission" date="2024-07" db="EMBL/GenBank/DDBJ databases">
        <title>Identification and characteristics of an arsenic-resistant bacterial isolate, which belongs to a novel species.</title>
        <authorList>
            <person name="Juszczyk A."/>
            <person name="Kowalczyk A."/>
            <person name="Was K."/>
            <person name="Kosowicz W."/>
            <person name="Budzyn A."/>
            <person name="Latowski D."/>
        </authorList>
    </citation>
    <scope>NUCLEOTIDE SEQUENCE</scope>
    <source>
        <strain evidence="2">As8PL</strain>
    </source>
</reference>
<dbReference type="Pfam" id="PF17668">
    <property type="entry name" value="Acetyltransf_17"/>
    <property type="match status" value="1"/>
</dbReference>